<dbReference type="Proteomes" id="UP001060919">
    <property type="component" value="Chromosome"/>
</dbReference>
<sequence>MKRLILSTLLSMFAFSISAQSLNDVALDKIESNYIRVVSNQDESDIYIDFGTHYNAPRFSNRLADPKLRNVIKNKEGHEVIFASVIDALNFMDNNGYILIETHTIIDNEITMFHYLMKKKK</sequence>
<keyword evidence="3" id="KW-1185">Reference proteome</keyword>
<reference evidence="2" key="1">
    <citation type="submission" date="2022-09" db="EMBL/GenBank/DDBJ databases">
        <title>Aureispira anguillicida sp. nov., isolated from Leptocephalus of Japanese eel Anguilla japonica.</title>
        <authorList>
            <person name="Yuasa K."/>
            <person name="Mekata T."/>
            <person name="Ikunari K."/>
        </authorList>
    </citation>
    <scope>NUCLEOTIDE SEQUENCE</scope>
    <source>
        <strain evidence="2">EL160426</strain>
    </source>
</reference>
<name>A0A916DUU0_9BACT</name>
<gene>
    <name evidence="2" type="ORF">AsAng_0035450</name>
</gene>
<evidence type="ECO:0000313" key="3">
    <source>
        <dbReference type="Proteomes" id="UP001060919"/>
    </source>
</evidence>
<organism evidence="2 3">
    <name type="scientific">Aureispira anguillae</name>
    <dbReference type="NCBI Taxonomy" id="2864201"/>
    <lineage>
        <taxon>Bacteria</taxon>
        <taxon>Pseudomonadati</taxon>
        <taxon>Bacteroidota</taxon>
        <taxon>Saprospiria</taxon>
        <taxon>Saprospirales</taxon>
        <taxon>Saprospiraceae</taxon>
        <taxon>Aureispira</taxon>
    </lineage>
</organism>
<dbReference type="RefSeq" id="WP_264788171.1">
    <property type="nucleotide sequence ID" value="NZ_AP026867.1"/>
</dbReference>
<protein>
    <submittedName>
        <fullName evidence="2">Uncharacterized protein</fullName>
    </submittedName>
</protein>
<feature type="chain" id="PRO_5037226455" evidence="1">
    <location>
        <begin position="20"/>
        <end position="121"/>
    </location>
</feature>
<evidence type="ECO:0000256" key="1">
    <source>
        <dbReference type="SAM" id="SignalP"/>
    </source>
</evidence>
<evidence type="ECO:0000313" key="2">
    <source>
        <dbReference type="EMBL" id="BDS12820.1"/>
    </source>
</evidence>
<dbReference type="EMBL" id="AP026867">
    <property type="protein sequence ID" value="BDS12820.1"/>
    <property type="molecule type" value="Genomic_DNA"/>
</dbReference>
<accession>A0A916DUU0</accession>
<dbReference type="AlphaFoldDB" id="A0A916DUU0"/>
<feature type="signal peptide" evidence="1">
    <location>
        <begin position="1"/>
        <end position="19"/>
    </location>
</feature>
<keyword evidence="1" id="KW-0732">Signal</keyword>
<proteinExistence type="predicted"/>
<dbReference type="KEGG" id="aup:AsAng_0035450"/>